<evidence type="ECO:0000256" key="1">
    <source>
        <dbReference type="ARBA" id="ARBA00004496"/>
    </source>
</evidence>
<feature type="coiled-coil region" evidence="5">
    <location>
        <begin position="72"/>
        <end position="109"/>
    </location>
</feature>
<feature type="domain" description="Ig-like" evidence="7">
    <location>
        <begin position="1146"/>
        <end position="1234"/>
    </location>
</feature>
<dbReference type="InterPro" id="IPR013098">
    <property type="entry name" value="Ig_I-set"/>
</dbReference>
<feature type="region of interest" description="Disordered" evidence="6">
    <location>
        <begin position="1772"/>
        <end position="1895"/>
    </location>
</feature>
<dbReference type="InterPro" id="IPR013783">
    <property type="entry name" value="Ig-like_fold"/>
</dbReference>
<reference evidence="10" key="1">
    <citation type="submission" date="2012-12" db="EMBL/GenBank/DDBJ databases">
        <authorList>
            <person name="Hellsten U."/>
            <person name="Grimwood J."/>
            <person name="Chapman J.A."/>
            <person name="Shapiro H."/>
            <person name="Aerts A."/>
            <person name="Otillar R.P."/>
            <person name="Terry A.Y."/>
            <person name="Boore J.L."/>
            <person name="Simakov O."/>
            <person name="Marletaz F."/>
            <person name="Cho S.-J."/>
            <person name="Edsinger-Gonzales E."/>
            <person name="Havlak P."/>
            <person name="Kuo D.-H."/>
            <person name="Larsson T."/>
            <person name="Lv J."/>
            <person name="Arendt D."/>
            <person name="Savage R."/>
            <person name="Osoegawa K."/>
            <person name="de Jong P."/>
            <person name="Lindberg D.R."/>
            <person name="Seaver E.C."/>
            <person name="Weisblat D.A."/>
            <person name="Putnam N.H."/>
            <person name="Grigoriev I.V."/>
            <person name="Rokhsar D.S."/>
        </authorList>
    </citation>
    <scope>NUCLEOTIDE SEQUENCE</scope>
    <source>
        <strain evidence="10">I ESC-2004</strain>
    </source>
</reference>
<dbReference type="EnsemblMetazoa" id="CapteT196991">
    <property type="protein sequence ID" value="CapteP196991"/>
    <property type="gene ID" value="CapteG196991"/>
</dbReference>
<keyword evidence="3" id="KW-0677">Repeat</keyword>
<dbReference type="Gene3D" id="1.20.58.60">
    <property type="match status" value="5"/>
</dbReference>
<dbReference type="Proteomes" id="UP000014760">
    <property type="component" value="Unassembled WGS sequence"/>
</dbReference>
<reference evidence="9" key="3">
    <citation type="submission" date="2015-06" db="UniProtKB">
        <authorList>
            <consortium name="EnsemblMetazoa"/>
        </authorList>
    </citation>
    <scope>IDENTIFICATION</scope>
</reference>
<dbReference type="InterPro" id="IPR003598">
    <property type="entry name" value="Ig_sub2"/>
</dbReference>
<dbReference type="EMBL" id="AMQN01003018">
    <property type="status" value="NOT_ANNOTATED_CDS"/>
    <property type="molecule type" value="Genomic_DNA"/>
</dbReference>
<evidence type="ECO:0000256" key="6">
    <source>
        <dbReference type="SAM" id="MobiDB-lite"/>
    </source>
</evidence>
<keyword evidence="10" id="KW-1185">Reference proteome</keyword>
<dbReference type="SMART" id="SM00409">
    <property type="entry name" value="IG"/>
    <property type="match status" value="7"/>
</dbReference>
<comment type="subcellular location">
    <subcellularLocation>
        <location evidence="1">Cytoplasm</location>
    </subcellularLocation>
</comment>
<evidence type="ECO:0000313" key="8">
    <source>
        <dbReference type="EMBL" id="ELT91000.1"/>
    </source>
</evidence>
<dbReference type="FunCoup" id="R7TIS9">
    <property type="interactions" value="26"/>
</dbReference>
<sequence length="2060" mass="232914">MDQRRRSGSRGGAAANLDISEASDQPSTTTISTIAIQAGKARIVLVILKSHDWIRVRIQQMEPDLLDVGSSLEEARSLRREHDELLTKLEAKQKDVTELLAKADDMAAQNRPYPEVYAAMAESLGQTWKDLNTQLEYRKMLLDQSIAFHESAAQFSQNMTTAQADFTSSSLANDLDHARHMLQQHQDLKKDILESSMQTLQEGQSLLDRIRQMAMHADVQNRHATTAACYGIEHLLELLQDKRRQLEDLWLQRKIRLEHCLQLLLLDKEVDKVFDWFQKVGNTYLSNKDLGDSLSAAQQLQDQHLRFEEQAREIQDTVLRLLRTADQVVHSAHSNAEGVKQRLLKIDTQCEDFMLRLEKRRKNLTLAVNFFSLAKTALSKLSDIEVQLTSSDLPRNSQALAERHAYLSAAIADVTTPVLREGLILLERVGREGPGVQGVVAKMDELQNRSATLEEMCKARYEASERSQAYHDCQDRFNALNSWLHQIGLAYLGQYRDMGTNLSSARDFLEIHERLDEDIRDKSAEVEALCRTADTLAAEAGEEEGAAVQQNAQSLRQQWDLLQTTVEQRIHLALSYTAFHKKAQNVGAVVALQMDALEQYLKIEKLDASQVSENTIQHKETKYNEMNSHLDELQVKGKGFIQEASGVKEDTSLDTRRAIGVVETIMSQFVERKYVVTDYYEHWKVHVTVGKEFKTEWLQFIQDARKFIDWLMNEERQFFVPNISGRLGKTIEETKQLELKLENFKPTVKKAQEEMEKHLKTAELLSLKGDTKGQHEQIVNELLRVHTRFQARIAEYQILINMSLKFFQNLQQLDQLIETTEREYQLSELPTDVTKAEMQLREHVAAKDKMEKMIDFSHEEGEQIVTRVRQQDSEAIAKDEVQKVLQLTEGRRSNWEKTWEDQKARLEANLQLCQFYAELRQLHGEMDELQRQVQQRQGQYGSSLSSCKLTLQAFTQFENSLQGIENKVRGFSSTADKMIREEHFDSRRIKHEIQEVERKWDDFCNSIKLYRTALDDSTKFFEIMDECEGWVNESSQFLLQVGRRATDCKTSTDAQNLIDQLDTFKKDNAAKQDARLGDMQKISVELYGPVAGPQKMQHVVDHNQELLSSFYKAMEELAILRDNLLKKEQILADMEAVVEAKTPRHPRFVVGLQNAELTEGQKFTFECRLECDTPNPKIEWFKDNLPMNSPDYETTYRDGLCQLTIEETFSEDTAKYTCKATTEQGEAETSGNLRVKETHQKIVPPEFVRQLRSSEVPAGTQHMFECHVTGIPSPAISWFKDDVSIDSSPDFVITQINGTCCIKIRKTLPEHSGKYSCKATNNGGEVVSTAKLNVITVKKPSFLEPLHNVSTKEGQKVTLAANFSGEPAPQIQWVKNDTIIMPSAIYKVTIESTRTVLEIREIFPEDSGTYTVLARNLGGEARTSCLVQVDGIRPSQAAPVASAPMRPRFTQPLKNQDVVEGNRARLDTVIIGRPEPEIVWYHNERPVKESRDFQLLFEGDRCSLIIREVYLEDSGEYKVTARNSLGVTDSRCRLNIEPLSELSDASMGSAPGDAVPPKFTQLLKDIDANEGQTVRFDARVIGHPAPTIKWFRGRQQIQPSTDFQINTERELCMLTIPEVFKEDAGNFMVKATNQAGTAKCYASLIVKVSSDKHVMKTRLVESSHTYARETTPGHKAPEFLKLFNDARVLPGQPFKFEITITGFPRPSVQWLFNNEPIVSPDYQISNAGDRHFLYIPEVFDEDAGRFTVVAENDSGKATCSSLLVVVEEAHMLPSDGSPPETPVGKDPSFNPFAPATRPQVSPAPIKQVTPTPPRQIIQKQPSPAPMRVSPAPQRVSPAPQRVSPAPQRVSPAPQRVSPAPQRVSPPPKRVSPMPQWAPPAPVPKPVTPVQAAKPQEQIKPVAMAPVAQAPPPPPPVVQPPRPAFQAPIRQTPPPPPKQMSPFPKTDLTVEMPVPPQFAEQLKTMAAEEGTRVTFEGSVKGKPEPTIKWFKEGKEITDSPDFQISYNNNRVSLMIPEVFEEDAGRYVCKAENKAGSQQSSAELIVKELPRSLDILPIGILL</sequence>
<dbReference type="GO" id="GO:0005737">
    <property type="term" value="C:cytoplasm"/>
    <property type="evidence" value="ECO:0007669"/>
    <property type="project" value="UniProtKB-SubCell"/>
</dbReference>
<feature type="domain" description="Ig-like" evidence="7">
    <location>
        <begin position="1955"/>
        <end position="2043"/>
    </location>
</feature>
<gene>
    <name evidence="8" type="ORF">CAPTEDRAFT_196991</name>
</gene>
<dbReference type="InterPro" id="IPR050964">
    <property type="entry name" value="Striated_Muscle_Regulatory"/>
</dbReference>
<feature type="domain" description="Ig-like" evidence="7">
    <location>
        <begin position="1447"/>
        <end position="1535"/>
    </location>
</feature>
<dbReference type="OMA" id="DAKAKPC"/>
<dbReference type="GO" id="GO:0045989">
    <property type="term" value="P:positive regulation of striated muscle contraction"/>
    <property type="evidence" value="ECO:0007669"/>
    <property type="project" value="UniProtKB-ARBA"/>
</dbReference>
<evidence type="ECO:0000256" key="5">
    <source>
        <dbReference type="SAM" id="Coils"/>
    </source>
</evidence>
<dbReference type="InterPro" id="IPR007110">
    <property type="entry name" value="Ig-like_dom"/>
</dbReference>
<dbReference type="SMART" id="SM00408">
    <property type="entry name" value="IGc2"/>
    <property type="match status" value="7"/>
</dbReference>
<evidence type="ECO:0000256" key="3">
    <source>
        <dbReference type="ARBA" id="ARBA00022737"/>
    </source>
</evidence>
<dbReference type="InterPro" id="IPR056701">
    <property type="entry name" value="DUF7799"/>
</dbReference>
<feature type="region of interest" description="Disordered" evidence="6">
    <location>
        <begin position="1"/>
        <end position="26"/>
    </location>
</feature>
<dbReference type="Gene3D" id="2.60.40.10">
    <property type="entry name" value="Immunoglobulins"/>
    <property type="match status" value="7"/>
</dbReference>
<feature type="compositionally biased region" description="Pro residues" evidence="6">
    <location>
        <begin position="1863"/>
        <end position="1886"/>
    </location>
</feature>
<proteinExistence type="predicted"/>
<dbReference type="Pfam" id="PF25101">
    <property type="entry name" value="Spectrin_7"/>
    <property type="match status" value="1"/>
</dbReference>
<feature type="domain" description="Ig-like" evidence="7">
    <location>
        <begin position="1245"/>
        <end position="1333"/>
    </location>
</feature>
<evidence type="ECO:0000259" key="7">
    <source>
        <dbReference type="PROSITE" id="PS50835"/>
    </source>
</evidence>
<dbReference type="FunFam" id="2.60.40.10:FF:000425">
    <property type="entry name" value="Myosin light chain kinase"/>
    <property type="match status" value="6"/>
</dbReference>
<keyword evidence="2" id="KW-0963">Cytoplasm</keyword>
<dbReference type="SMART" id="SM00150">
    <property type="entry name" value="SPEC"/>
    <property type="match status" value="8"/>
</dbReference>
<dbReference type="PROSITE" id="PS50835">
    <property type="entry name" value="IG_LIKE"/>
    <property type="match status" value="7"/>
</dbReference>
<protein>
    <recommendedName>
        <fullName evidence="7">Ig-like domain-containing protein</fullName>
    </recommendedName>
</protein>
<evidence type="ECO:0000256" key="2">
    <source>
        <dbReference type="ARBA" id="ARBA00022490"/>
    </source>
</evidence>
<feature type="domain" description="Ig-like" evidence="7">
    <location>
        <begin position="1340"/>
        <end position="1424"/>
    </location>
</feature>
<dbReference type="PANTHER" id="PTHR13817">
    <property type="entry name" value="TITIN"/>
    <property type="match status" value="1"/>
</dbReference>
<evidence type="ECO:0000256" key="4">
    <source>
        <dbReference type="ARBA" id="ARBA00023319"/>
    </source>
</evidence>
<dbReference type="InterPro" id="IPR002017">
    <property type="entry name" value="Spectrin_repeat"/>
</dbReference>
<dbReference type="STRING" id="283909.R7TIS9"/>
<dbReference type="SUPFAM" id="SSF48726">
    <property type="entry name" value="Immunoglobulin"/>
    <property type="match status" value="7"/>
</dbReference>
<dbReference type="PANTHER" id="PTHR13817:SF171">
    <property type="entry name" value="STRETCHIN-MLCK, ISOFORM U"/>
    <property type="match status" value="1"/>
</dbReference>
<feature type="domain" description="Ig-like" evidence="7">
    <location>
        <begin position="1677"/>
        <end position="1764"/>
    </location>
</feature>
<dbReference type="GO" id="GO:0060298">
    <property type="term" value="P:positive regulation of sarcomere organization"/>
    <property type="evidence" value="ECO:0007669"/>
    <property type="project" value="UniProtKB-ARBA"/>
</dbReference>
<organism evidence="8">
    <name type="scientific">Capitella teleta</name>
    <name type="common">Polychaete worm</name>
    <dbReference type="NCBI Taxonomy" id="283909"/>
    <lineage>
        <taxon>Eukaryota</taxon>
        <taxon>Metazoa</taxon>
        <taxon>Spiralia</taxon>
        <taxon>Lophotrochozoa</taxon>
        <taxon>Annelida</taxon>
        <taxon>Polychaeta</taxon>
        <taxon>Sedentaria</taxon>
        <taxon>Scolecida</taxon>
        <taxon>Capitellidae</taxon>
        <taxon>Capitella</taxon>
    </lineage>
</organism>
<dbReference type="FunFam" id="2.60.40.10:FF:000107">
    <property type="entry name" value="Myosin, light chain kinase a"/>
    <property type="match status" value="1"/>
</dbReference>
<dbReference type="Pfam" id="PF00435">
    <property type="entry name" value="Spectrin"/>
    <property type="match status" value="4"/>
</dbReference>
<dbReference type="InterPro" id="IPR003599">
    <property type="entry name" value="Ig_sub"/>
</dbReference>
<reference evidence="8 10" key="2">
    <citation type="journal article" date="2013" name="Nature">
        <title>Insights into bilaterian evolution from three spiralian genomes.</title>
        <authorList>
            <person name="Simakov O."/>
            <person name="Marletaz F."/>
            <person name="Cho S.J."/>
            <person name="Edsinger-Gonzales E."/>
            <person name="Havlak P."/>
            <person name="Hellsten U."/>
            <person name="Kuo D.H."/>
            <person name="Larsson T."/>
            <person name="Lv J."/>
            <person name="Arendt D."/>
            <person name="Savage R."/>
            <person name="Osoegawa K."/>
            <person name="de Jong P."/>
            <person name="Grimwood J."/>
            <person name="Chapman J.A."/>
            <person name="Shapiro H."/>
            <person name="Aerts A."/>
            <person name="Otillar R.P."/>
            <person name="Terry A.Y."/>
            <person name="Boore J.L."/>
            <person name="Grigoriev I.V."/>
            <person name="Lindberg D.R."/>
            <person name="Seaver E.C."/>
            <person name="Weisblat D.A."/>
            <person name="Putnam N.H."/>
            <person name="Rokhsar D.S."/>
        </authorList>
    </citation>
    <scope>NUCLEOTIDE SEQUENCE</scope>
    <source>
        <strain evidence="8 10">I ESC-2004</strain>
    </source>
</reference>
<dbReference type="Pfam" id="PF07679">
    <property type="entry name" value="I-set"/>
    <property type="match status" value="7"/>
</dbReference>
<dbReference type="OrthoDB" id="5969272at2759"/>
<evidence type="ECO:0000313" key="9">
    <source>
        <dbReference type="EnsemblMetazoa" id="CapteP196991"/>
    </source>
</evidence>
<dbReference type="CDD" id="cd00176">
    <property type="entry name" value="SPEC"/>
    <property type="match status" value="5"/>
</dbReference>
<keyword evidence="4" id="KW-0393">Immunoglobulin domain</keyword>
<dbReference type="InterPro" id="IPR036179">
    <property type="entry name" value="Ig-like_dom_sf"/>
</dbReference>
<dbReference type="EMBL" id="KB310691">
    <property type="protein sequence ID" value="ELT91000.1"/>
    <property type="molecule type" value="Genomic_DNA"/>
</dbReference>
<dbReference type="HOGENOM" id="CLU_232987_0_0_1"/>
<dbReference type="SUPFAM" id="SSF46966">
    <property type="entry name" value="Spectrin repeat"/>
    <property type="match status" value="6"/>
</dbReference>
<dbReference type="InterPro" id="IPR018159">
    <property type="entry name" value="Spectrin/alpha-actinin"/>
</dbReference>
<dbReference type="InterPro" id="IPR058157">
    <property type="entry name" value="Spectrin_met"/>
</dbReference>
<name>R7TIS9_CAPTE</name>
<evidence type="ECO:0000313" key="10">
    <source>
        <dbReference type="Proteomes" id="UP000014760"/>
    </source>
</evidence>
<feature type="domain" description="Ig-like" evidence="7">
    <location>
        <begin position="1557"/>
        <end position="1645"/>
    </location>
</feature>
<keyword evidence="5" id="KW-0175">Coiled coil</keyword>
<dbReference type="Pfam" id="PF25075">
    <property type="entry name" value="DUF7799"/>
    <property type="match status" value="1"/>
</dbReference>
<accession>R7TIS9</accession>